<dbReference type="RefSeq" id="WP_288185309.1">
    <property type="nucleotide sequence ID" value="NZ_LT608335.1"/>
</dbReference>
<proteinExistence type="predicted"/>
<dbReference type="GO" id="GO:0016020">
    <property type="term" value="C:membrane"/>
    <property type="evidence" value="ECO:0007669"/>
    <property type="project" value="InterPro"/>
</dbReference>
<evidence type="ECO:0000259" key="1">
    <source>
        <dbReference type="Pfam" id="PF04205"/>
    </source>
</evidence>
<name>A0A212LYY2_9FIRM</name>
<dbReference type="Gene3D" id="3.90.1010.20">
    <property type="match status" value="1"/>
</dbReference>
<reference evidence="2" key="1">
    <citation type="submission" date="2016-08" db="EMBL/GenBank/DDBJ databases">
        <authorList>
            <person name="Seilhamer J.J."/>
        </authorList>
    </citation>
    <scope>NUCLEOTIDE SEQUENCE</scope>
    <source>
        <strain evidence="2">86</strain>
    </source>
</reference>
<feature type="domain" description="FMN-binding" evidence="1">
    <location>
        <begin position="59"/>
        <end position="142"/>
    </location>
</feature>
<evidence type="ECO:0000313" key="2">
    <source>
        <dbReference type="EMBL" id="SCM82700.1"/>
    </source>
</evidence>
<gene>
    <name evidence="2" type="ORF">KL86SPO_50471</name>
</gene>
<protein>
    <submittedName>
        <fullName evidence="2">FMN-binding domain protein</fullName>
    </submittedName>
</protein>
<dbReference type="GO" id="GO:0010181">
    <property type="term" value="F:FMN binding"/>
    <property type="evidence" value="ECO:0007669"/>
    <property type="project" value="InterPro"/>
</dbReference>
<accession>A0A212LYY2</accession>
<dbReference type="InterPro" id="IPR007329">
    <property type="entry name" value="FMN-bd"/>
</dbReference>
<dbReference type="AlphaFoldDB" id="A0A212LYY2"/>
<organism evidence="2">
    <name type="scientific">uncultured Sporomusa sp</name>
    <dbReference type="NCBI Taxonomy" id="307249"/>
    <lineage>
        <taxon>Bacteria</taxon>
        <taxon>Bacillati</taxon>
        <taxon>Bacillota</taxon>
        <taxon>Negativicutes</taxon>
        <taxon>Selenomonadales</taxon>
        <taxon>Sporomusaceae</taxon>
        <taxon>Sporomusa</taxon>
        <taxon>environmental samples</taxon>
    </lineage>
</organism>
<dbReference type="Pfam" id="PF04205">
    <property type="entry name" value="FMN_bind"/>
    <property type="match status" value="1"/>
</dbReference>
<sequence length="169" mass="18867">MKPYALLFIVCVLTGGLFVFFAGDDVQQQAPEAVSKLKPGTYKVEYDQPDFRGWKAFFVMEVNTTGEMEEITFDYVNSSGGLKTQDVEYNKRMRSKSGVGPSDYCPRFVKNLRVYQNPDEVDGITGATHSSHDFKDFAQAAFKNAQIGNQSTIYIPQPEVVAPGAKEKK</sequence>
<dbReference type="EMBL" id="FMJE01000005">
    <property type="protein sequence ID" value="SCM82700.1"/>
    <property type="molecule type" value="Genomic_DNA"/>
</dbReference>